<dbReference type="PRINTS" id="PR01438">
    <property type="entry name" value="UNVRSLSTRESS"/>
</dbReference>
<evidence type="ECO:0000313" key="3">
    <source>
        <dbReference type="Proteomes" id="UP000583929"/>
    </source>
</evidence>
<dbReference type="AlphaFoldDB" id="A0A7J6F1P5"/>
<dbReference type="EMBL" id="JAATIQ010000281">
    <property type="protein sequence ID" value="KAF4364556.1"/>
    <property type="molecule type" value="Genomic_DNA"/>
</dbReference>
<name>A0A7J6F1P5_CANSA</name>
<dbReference type="InterPro" id="IPR006015">
    <property type="entry name" value="Universal_stress_UspA"/>
</dbReference>
<dbReference type="SUPFAM" id="SSF52402">
    <property type="entry name" value="Adenine nucleotide alpha hydrolases-like"/>
    <property type="match status" value="1"/>
</dbReference>
<dbReference type="CDD" id="cd23659">
    <property type="entry name" value="USP_At3g01520-like"/>
    <property type="match status" value="1"/>
</dbReference>
<dbReference type="Pfam" id="PF00582">
    <property type="entry name" value="Usp"/>
    <property type="match status" value="1"/>
</dbReference>
<keyword evidence="3" id="KW-1185">Reference proteome</keyword>
<gene>
    <name evidence="2" type="ORF">G4B88_012138</name>
</gene>
<dbReference type="Gene3D" id="3.40.50.620">
    <property type="entry name" value="HUPs"/>
    <property type="match status" value="1"/>
</dbReference>
<organism evidence="2 3">
    <name type="scientific">Cannabis sativa</name>
    <name type="common">Hemp</name>
    <name type="synonym">Marijuana</name>
    <dbReference type="NCBI Taxonomy" id="3483"/>
    <lineage>
        <taxon>Eukaryota</taxon>
        <taxon>Viridiplantae</taxon>
        <taxon>Streptophyta</taxon>
        <taxon>Embryophyta</taxon>
        <taxon>Tracheophyta</taxon>
        <taxon>Spermatophyta</taxon>
        <taxon>Magnoliopsida</taxon>
        <taxon>eudicotyledons</taxon>
        <taxon>Gunneridae</taxon>
        <taxon>Pentapetalae</taxon>
        <taxon>rosids</taxon>
        <taxon>fabids</taxon>
        <taxon>Rosales</taxon>
        <taxon>Cannabaceae</taxon>
        <taxon>Cannabis</taxon>
    </lineage>
</organism>
<dbReference type="Proteomes" id="UP000583929">
    <property type="component" value="Unassembled WGS sequence"/>
</dbReference>
<proteinExistence type="predicted"/>
<accession>A0A7J6F1P5</accession>
<dbReference type="PANTHER" id="PTHR31964">
    <property type="entry name" value="ADENINE NUCLEOTIDE ALPHA HYDROLASES-LIKE SUPERFAMILY PROTEIN"/>
    <property type="match status" value="1"/>
</dbReference>
<dbReference type="InterPro" id="IPR014729">
    <property type="entry name" value="Rossmann-like_a/b/a_fold"/>
</dbReference>
<dbReference type="InterPro" id="IPR006016">
    <property type="entry name" value="UspA"/>
</dbReference>
<sequence>MAMEVKMMGRETKIVVAVDESEESMYALSWCLNNFSSKNDQNTNTTLILLYVKPPPSAYSSLDAAGYLFSTDAIGAMEKYANELVHSVMERAEAVYQHSGVKMNVEKKVGTGDAKDVICHTVEKLRADTLVMGSHGYGFFKRTLLGSVSDHCAKNVNCPVVIVKHPKQNRV</sequence>
<reference evidence="2 3" key="1">
    <citation type="journal article" date="2020" name="bioRxiv">
        <title>Sequence and annotation of 42 cannabis genomes reveals extensive copy number variation in cannabinoid synthesis and pathogen resistance genes.</title>
        <authorList>
            <person name="Mckernan K.J."/>
            <person name="Helbert Y."/>
            <person name="Kane L.T."/>
            <person name="Ebling H."/>
            <person name="Zhang L."/>
            <person name="Liu B."/>
            <person name="Eaton Z."/>
            <person name="Mclaughlin S."/>
            <person name="Kingan S."/>
            <person name="Baybayan P."/>
            <person name="Concepcion G."/>
            <person name="Jordan M."/>
            <person name="Riva A."/>
            <person name="Barbazuk W."/>
            <person name="Harkins T."/>
        </authorList>
    </citation>
    <scope>NUCLEOTIDE SEQUENCE [LARGE SCALE GENOMIC DNA]</scope>
    <source>
        <strain evidence="3">cv. Jamaican Lion 4</strain>
        <tissue evidence="2">Leaf</tissue>
    </source>
</reference>
<dbReference type="PANTHER" id="PTHR31964:SF126">
    <property type="entry name" value="ADENINE NUCLEOTIDE ALPHA HYDROLASES-LIKE SUPERFAMILY PROTEIN"/>
    <property type="match status" value="1"/>
</dbReference>
<evidence type="ECO:0000313" key="2">
    <source>
        <dbReference type="EMBL" id="KAF4364556.1"/>
    </source>
</evidence>
<protein>
    <recommendedName>
        <fullName evidence="1">UspA domain-containing protein</fullName>
    </recommendedName>
</protein>
<feature type="domain" description="UspA" evidence="1">
    <location>
        <begin position="13"/>
        <end position="164"/>
    </location>
</feature>
<comment type="caution">
    <text evidence="2">The sequence shown here is derived from an EMBL/GenBank/DDBJ whole genome shotgun (WGS) entry which is preliminary data.</text>
</comment>
<evidence type="ECO:0000259" key="1">
    <source>
        <dbReference type="Pfam" id="PF00582"/>
    </source>
</evidence>